<feature type="active site" description="Phosphohistidine intermediate" evidence="7">
    <location>
        <position position="429"/>
    </location>
</feature>
<comment type="caution">
    <text evidence="10">The sequence shown here is derived from an EMBL/GenBank/DDBJ whole genome shotgun (WGS) entry which is preliminary data.</text>
</comment>
<feature type="binding site" evidence="7">
    <location>
        <position position="399"/>
    </location>
    <ligand>
        <name>Mg(2+)</name>
        <dbReference type="ChEBI" id="CHEBI:18420"/>
    </ligand>
</feature>
<feature type="binding site" evidence="7">
    <location>
        <position position="369"/>
    </location>
    <ligand>
        <name>Mg(2+)</name>
        <dbReference type="ChEBI" id="CHEBI:18420"/>
    </ligand>
</feature>
<dbReference type="SUPFAM" id="SSF140356">
    <property type="entry name" value="PPK N-terminal domain-like"/>
    <property type="match status" value="1"/>
</dbReference>
<protein>
    <recommendedName>
        <fullName evidence="7 8">Polyphosphate kinase</fullName>
        <ecNumber evidence="7 8">2.7.4.1</ecNumber>
    </recommendedName>
    <alternativeName>
        <fullName evidence="7">ATP-polyphosphate phosphotransferase</fullName>
    </alternativeName>
    <alternativeName>
        <fullName evidence="7">Polyphosphoric acid kinase</fullName>
    </alternativeName>
</protein>
<dbReference type="InterPro" id="IPR025198">
    <property type="entry name" value="PPK_N_dom"/>
</dbReference>
<evidence type="ECO:0000259" key="9">
    <source>
        <dbReference type="PROSITE" id="PS50035"/>
    </source>
</evidence>
<dbReference type="InterPro" id="IPR003414">
    <property type="entry name" value="PP_kinase"/>
</dbReference>
<evidence type="ECO:0000313" key="10">
    <source>
        <dbReference type="EMBL" id="OQP39905.1"/>
    </source>
</evidence>
<sequence>MEINIFNDRDLSWLSFNKRVLDETLLDDLKIYDKIKFLAIHSSNLDEFARVRLAALESMVGESSPEDRQTNLKALYDARREVYNQSLASRKILEQVVLPELRNHNINLYYGDSVYLDKHYEEILHIFMSKVLSYLQPVIITSHTNVFLEDRMLYFLLHVDAGRRLNDLKIVLNIPANSLPRFFTLSKVEDKNYIVFLDDIIRLGIQSLFKNYEFKGIYAIKINRNADLHVDDDTDDEEDFVEVLQRGLDLRKTGAPSRFQYDATMPENLIQFCHQQFQLEEGEMLPVGHYLSSSDFFRFPNPNGSSLVQSAWTPLKHPSLLLYGNYFNAIGSQDYLLNFPYQSYDYVLVFFNLAVLDQDVTEIMATFYRVAQDSHIVNALISAAKNGKKVKAFVELKARFDEANNLHWANQMAKAGVEITYSIPGIKVHAKAALIKRRENGKEKKYAFFGTGNFNEKTAALYSDMGLFTSNPDLCNELESMFQYLYKRQQPEPFKHLLVSQFGSLEKFVELIDNEIAAARQGLPSGIIIKVNNLEEEEVINKLYEASQAGVPIQLCVRSICRIKPGVPGLGENITLIRVVGRYLEHSRVFIFHNKGQQAIYLGSADWMKRNLRSRVEVVFPVYDEAIKKQVLDFIAIQFTPATKTQLLSSSLETQEWKEGVQQYCSQEAFYNHLKRQQVQ</sequence>
<dbReference type="Pfam" id="PF02503">
    <property type="entry name" value="PP_kinase"/>
    <property type="match status" value="1"/>
</dbReference>
<evidence type="ECO:0000256" key="7">
    <source>
        <dbReference type="HAMAP-Rule" id="MF_00347"/>
    </source>
</evidence>
<dbReference type="Pfam" id="PF13090">
    <property type="entry name" value="PP_kinase_C"/>
    <property type="match status" value="1"/>
</dbReference>
<dbReference type="Proteomes" id="UP000192610">
    <property type="component" value="Unassembled WGS sequence"/>
</dbReference>
<dbReference type="GO" id="GO:0009358">
    <property type="term" value="C:polyphosphate kinase complex"/>
    <property type="evidence" value="ECO:0007669"/>
    <property type="project" value="InterPro"/>
</dbReference>
<keyword evidence="6 7" id="KW-0460">Magnesium</keyword>
<dbReference type="HAMAP" id="MF_00347">
    <property type="entry name" value="Polyphosphate_kinase"/>
    <property type="match status" value="1"/>
</dbReference>
<keyword evidence="4 7" id="KW-0418">Kinase</keyword>
<dbReference type="InterPro" id="IPR001736">
    <property type="entry name" value="PLipase_D/transphosphatidylase"/>
</dbReference>
<keyword evidence="7" id="KW-0479">Metal-binding</keyword>
<evidence type="ECO:0000256" key="2">
    <source>
        <dbReference type="ARBA" id="ARBA00022679"/>
    </source>
</evidence>
<feature type="binding site" evidence="7">
    <location>
        <position position="44"/>
    </location>
    <ligand>
        <name>ATP</name>
        <dbReference type="ChEBI" id="CHEBI:30616"/>
    </ligand>
</feature>
<dbReference type="SUPFAM" id="SSF143724">
    <property type="entry name" value="PHP14-like"/>
    <property type="match status" value="1"/>
</dbReference>
<keyword evidence="1 7" id="KW-0597">Phosphoprotein</keyword>
<evidence type="ECO:0000256" key="4">
    <source>
        <dbReference type="ARBA" id="ARBA00022777"/>
    </source>
</evidence>
<evidence type="ECO:0000256" key="3">
    <source>
        <dbReference type="ARBA" id="ARBA00022741"/>
    </source>
</evidence>
<name>A0A1V9E1Y2_9BACT</name>
<dbReference type="PROSITE" id="PS50035">
    <property type="entry name" value="PLD"/>
    <property type="match status" value="1"/>
</dbReference>
<dbReference type="STRING" id="354355.SAMN05660816_02133"/>
<dbReference type="GO" id="GO:0005524">
    <property type="term" value="F:ATP binding"/>
    <property type="evidence" value="ECO:0007669"/>
    <property type="project" value="UniProtKB-KW"/>
</dbReference>
<dbReference type="Gene3D" id="3.30.1840.10">
    <property type="entry name" value="Polyphosphate kinase middle domain"/>
    <property type="match status" value="1"/>
</dbReference>
<comment type="catalytic activity">
    <reaction evidence="7 8">
        <text>[phosphate](n) + ATP = [phosphate](n+1) + ADP</text>
        <dbReference type="Rhea" id="RHEA:19573"/>
        <dbReference type="Rhea" id="RHEA-COMP:9859"/>
        <dbReference type="Rhea" id="RHEA-COMP:14280"/>
        <dbReference type="ChEBI" id="CHEBI:16838"/>
        <dbReference type="ChEBI" id="CHEBI:30616"/>
        <dbReference type="ChEBI" id="CHEBI:456216"/>
        <dbReference type="EC" id="2.7.4.1"/>
    </reaction>
</comment>
<organism evidence="10 11">
    <name type="scientific">Niastella yeongjuensis</name>
    <dbReference type="NCBI Taxonomy" id="354355"/>
    <lineage>
        <taxon>Bacteria</taxon>
        <taxon>Pseudomonadati</taxon>
        <taxon>Bacteroidota</taxon>
        <taxon>Chitinophagia</taxon>
        <taxon>Chitinophagales</taxon>
        <taxon>Chitinophagaceae</taxon>
        <taxon>Niastella</taxon>
    </lineage>
</organism>
<dbReference type="Gene3D" id="1.20.58.310">
    <property type="entry name" value="Polyphosphate kinase N-terminal domain"/>
    <property type="match status" value="1"/>
</dbReference>
<dbReference type="InterPro" id="IPR041108">
    <property type="entry name" value="PP_kinase_C_1"/>
</dbReference>
<dbReference type="RefSeq" id="WP_081204408.1">
    <property type="nucleotide sequence ID" value="NZ_FOCZ01000003.1"/>
</dbReference>
<dbReference type="EC" id="2.7.4.1" evidence="7 8"/>
<dbReference type="NCBIfam" id="TIGR03705">
    <property type="entry name" value="poly_P_kin"/>
    <property type="match status" value="1"/>
</dbReference>
<evidence type="ECO:0000313" key="11">
    <source>
        <dbReference type="Proteomes" id="UP000192610"/>
    </source>
</evidence>
<dbReference type="InterPro" id="IPR036830">
    <property type="entry name" value="PP_kinase_middle_dom_sf"/>
</dbReference>
<evidence type="ECO:0000256" key="5">
    <source>
        <dbReference type="ARBA" id="ARBA00022840"/>
    </source>
</evidence>
<reference evidence="11" key="1">
    <citation type="submission" date="2016-04" db="EMBL/GenBank/DDBJ databases">
        <authorList>
            <person name="Chen L."/>
            <person name="Zhuang W."/>
            <person name="Wang G."/>
        </authorList>
    </citation>
    <scope>NUCLEOTIDE SEQUENCE [LARGE SCALE GENOMIC DNA]</scope>
    <source>
        <strain evidence="11">17621</strain>
    </source>
</reference>
<dbReference type="OrthoDB" id="9761456at2"/>
<dbReference type="PIRSF" id="PIRSF015589">
    <property type="entry name" value="PP_kinase"/>
    <property type="match status" value="1"/>
</dbReference>
<dbReference type="SUPFAM" id="SSF56024">
    <property type="entry name" value="Phospholipase D/nuclease"/>
    <property type="match status" value="2"/>
</dbReference>
<keyword evidence="2 7" id="KW-0808">Transferase</keyword>
<feature type="binding site" evidence="7">
    <location>
        <position position="558"/>
    </location>
    <ligand>
        <name>ATP</name>
        <dbReference type="ChEBI" id="CHEBI:30616"/>
    </ligand>
</feature>
<dbReference type="Pfam" id="PF13089">
    <property type="entry name" value="PP_kinase_N"/>
    <property type="match status" value="1"/>
</dbReference>
<dbReference type="NCBIfam" id="NF003917">
    <property type="entry name" value="PRK05443.1-1"/>
    <property type="match status" value="1"/>
</dbReference>
<dbReference type="AlphaFoldDB" id="A0A1V9E1Y2"/>
<dbReference type="GO" id="GO:0008976">
    <property type="term" value="F:polyphosphate kinase activity"/>
    <property type="evidence" value="ECO:0007669"/>
    <property type="project" value="UniProtKB-UniRule"/>
</dbReference>
<keyword evidence="11" id="KW-1185">Reference proteome</keyword>
<dbReference type="GO" id="GO:0006799">
    <property type="term" value="P:polyphosphate biosynthetic process"/>
    <property type="evidence" value="ECO:0007669"/>
    <property type="project" value="UniProtKB-UniRule"/>
</dbReference>
<dbReference type="PANTHER" id="PTHR30218:SF0">
    <property type="entry name" value="POLYPHOSPHATE KINASE"/>
    <property type="match status" value="1"/>
</dbReference>
<comment type="function">
    <text evidence="7 8">Catalyzes the reversible transfer of the terminal phosphate of ATP to form a long-chain polyphosphate (polyP).</text>
</comment>
<gene>
    <name evidence="7" type="primary">ppk</name>
    <name evidence="10" type="ORF">A4H97_16940</name>
</gene>
<dbReference type="GO" id="GO:0046872">
    <property type="term" value="F:metal ion binding"/>
    <property type="evidence" value="ECO:0007669"/>
    <property type="project" value="UniProtKB-KW"/>
</dbReference>
<dbReference type="Pfam" id="PF17941">
    <property type="entry name" value="PP_kinase_C_1"/>
    <property type="match status" value="1"/>
</dbReference>
<dbReference type="InterPro" id="IPR024953">
    <property type="entry name" value="PP_kinase_middle"/>
</dbReference>
<dbReference type="Gene3D" id="3.30.870.10">
    <property type="entry name" value="Endonuclease Chain A"/>
    <property type="match status" value="2"/>
</dbReference>
<evidence type="ECO:0000256" key="6">
    <source>
        <dbReference type="ARBA" id="ARBA00022842"/>
    </source>
</evidence>
<feature type="domain" description="PLD phosphodiesterase" evidence="9">
    <location>
        <begin position="581"/>
        <end position="611"/>
    </location>
</feature>
<dbReference type="EMBL" id="LVXG01000078">
    <property type="protein sequence ID" value="OQP39905.1"/>
    <property type="molecule type" value="Genomic_DNA"/>
</dbReference>
<evidence type="ECO:0000256" key="8">
    <source>
        <dbReference type="RuleBase" id="RU003800"/>
    </source>
</evidence>
<proteinExistence type="inferred from homology"/>
<dbReference type="InterPro" id="IPR025200">
    <property type="entry name" value="PPK_C_dom2"/>
</dbReference>
<dbReference type="PANTHER" id="PTHR30218">
    <property type="entry name" value="POLYPHOSPHATE KINASE"/>
    <property type="match status" value="1"/>
</dbReference>
<keyword evidence="3 7" id="KW-0547">Nucleotide-binding</keyword>
<accession>A0A1V9E1Y2</accession>
<evidence type="ECO:0000256" key="1">
    <source>
        <dbReference type="ARBA" id="ARBA00022553"/>
    </source>
</evidence>
<keyword evidence="5 7" id="KW-0067">ATP-binding</keyword>
<comment type="similarity">
    <text evidence="7 8">Belongs to the polyphosphate kinase 1 (PPK1) family.</text>
</comment>
<feature type="binding site" evidence="7">
    <location>
        <position position="462"/>
    </location>
    <ligand>
        <name>ATP</name>
        <dbReference type="ChEBI" id="CHEBI:30616"/>
    </ligand>
</feature>
<comment type="cofactor">
    <cofactor evidence="7">
        <name>Mg(2+)</name>
        <dbReference type="ChEBI" id="CHEBI:18420"/>
    </cofactor>
</comment>
<dbReference type="InterPro" id="IPR036832">
    <property type="entry name" value="PPK_N_dom_sf"/>
</dbReference>
<comment type="PTM">
    <text evidence="7 8">An intermediate of this reaction is the autophosphorylated ppk in which a phosphate is covalently linked to a histidine residue through a N-P bond.</text>
</comment>
<feature type="binding site" evidence="7">
    <location>
        <position position="586"/>
    </location>
    <ligand>
        <name>ATP</name>
        <dbReference type="ChEBI" id="CHEBI:30616"/>
    </ligand>
</feature>